<comment type="caution">
    <text evidence="1">The sequence shown here is derived from an EMBL/GenBank/DDBJ whole genome shotgun (WGS) entry which is preliminary data.</text>
</comment>
<dbReference type="Proteomes" id="UP000635565">
    <property type="component" value="Unassembled WGS sequence"/>
</dbReference>
<gene>
    <name evidence="1" type="ORF">KSZ_21580</name>
</gene>
<dbReference type="InterPro" id="IPR036852">
    <property type="entry name" value="Peptidase_S8/S53_dom_sf"/>
</dbReference>
<keyword evidence="2" id="KW-1185">Reference proteome</keyword>
<accession>A0ABQ3VDE6</accession>
<dbReference type="Gene3D" id="3.40.50.200">
    <property type="entry name" value="Peptidase S8/S53 domain"/>
    <property type="match status" value="1"/>
</dbReference>
<dbReference type="EMBL" id="BNJJ01000005">
    <property type="protein sequence ID" value="GHO84152.1"/>
    <property type="molecule type" value="Genomic_DNA"/>
</dbReference>
<evidence type="ECO:0000313" key="2">
    <source>
        <dbReference type="Proteomes" id="UP000635565"/>
    </source>
</evidence>
<protein>
    <submittedName>
        <fullName evidence="1">Uncharacterized protein</fullName>
    </submittedName>
</protein>
<organism evidence="1 2">
    <name type="scientific">Dictyobacter formicarum</name>
    <dbReference type="NCBI Taxonomy" id="2778368"/>
    <lineage>
        <taxon>Bacteria</taxon>
        <taxon>Bacillati</taxon>
        <taxon>Chloroflexota</taxon>
        <taxon>Ktedonobacteria</taxon>
        <taxon>Ktedonobacterales</taxon>
        <taxon>Dictyobacteraceae</taxon>
        <taxon>Dictyobacter</taxon>
    </lineage>
</organism>
<evidence type="ECO:0000313" key="1">
    <source>
        <dbReference type="EMBL" id="GHO84152.1"/>
    </source>
</evidence>
<reference evidence="1 2" key="1">
    <citation type="journal article" date="2021" name="Int. J. Syst. Evol. Microbiol.">
        <title>Reticulibacter mediterranei gen. nov., sp. nov., within the new family Reticulibacteraceae fam. nov., and Ktedonospora formicarum gen. nov., sp. nov., Ktedonobacter robiniae sp. nov., Dictyobacter formicarum sp. nov. and Dictyobacter arantiisoli sp. nov., belonging to the class Ktedonobacteria.</title>
        <authorList>
            <person name="Yabe S."/>
            <person name="Zheng Y."/>
            <person name="Wang C.M."/>
            <person name="Sakai Y."/>
            <person name="Abe K."/>
            <person name="Yokota A."/>
            <person name="Donadio S."/>
            <person name="Cavaletti L."/>
            <person name="Monciardini P."/>
        </authorList>
    </citation>
    <scope>NUCLEOTIDE SEQUENCE [LARGE SCALE GENOMIC DNA]</scope>
    <source>
        <strain evidence="1 2">SOSP1-9</strain>
    </source>
</reference>
<sequence>MFMRWLFGNRSMRPGQLVTALIGLWLVMMPLASCGTITNVKKTNVLKEAPLNLNIPGDAMNSRVIGPLAGSTVLHVRITFKIDPAMMKNTQGNNLYYQAARGWDYTTGLGTPNLADFYRTMTQ</sequence>
<name>A0ABQ3VDE6_9CHLR</name>
<proteinExistence type="predicted"/>